<sequence length="103" mass="11473">MNIFSIGFLIMATYCHFITGAIIFINVKKHVMLFSSLILLLSGLTSGYVVFTSLYSLLIILMAVVIHWLSKNKIIKGVKNMGVMYVNLSALPTIVYLAKWIGS</sequence>
<dbReference type="Proteomes" id="UP001224622">
    <property type="component" value="Unassembled WGS sequence"/>
</dbReference>
<evidence type="ECO:0000313" key="3">
    <source>
        <dbReference type="Proteomes" id="UP001224622"/>
    </source>
</evidence>
<reference evidence="2" key="1">
    <citation type="submission" date="2023-08" db="EMBL/GenBank/DDBJ databases">
        <title>The Comparative Genomic Analysis of Yersiniaceae from Polar Regions.</title>
        <authorList>
            <person name="Goncharov A."/>
            <person name="Aslanov B."/>
            <person name="Kolodzhieva V."/>
            <person name="Azarov D."/>
            <person name="Mochov A."/>
            <person name="Lebedeva E."/>
        </authorList>
    </citation>
    <scope>NUCLEOTIDE SEQUENCE</scope>
    <source>
        <strain evidence="2">Vf</strain>
    </source>
</reference>
<protein>
    <submittedName>
        <fullName evidence="2">Uncharacterized protein</fullName>
    </submittedName>
</protein>
<keyword evidence="1" id="KW-0472">Membrane</keyword>
<gene>
    <name evidence="2" type="ORF">RDT67_00185</name>
</gene>
<dbReference type="AlphaFoldDB" id="A0AAJ2DA39"/>
<comment type="caution">
    <text evidence="2">The sequence shown here is derived from an EMBL/GenBank/DDBJ whole genome shotgun (WGS) entry which is preliminary data.</text>
</comment>
<organism evidence="2 3">
    <name type="scientific">Serratia fonticola</name>
    <dbReference type="NCBI Taxonomy" id="47917"/>
    <lineage>
        <taxon>Bacteria</taxon>
        <taxon>Pseudomonadati</taxon>
        <taxon>Pseudomonadota</taxon>
        <taxon>Gammaproteobacteria</taxon>
        <taxon>Enterobacterales</taxon>
        <taxon>Yersiniaceae</taxon>
        <taxon>Serratia</taxon>
    </lineage>
</organism>
<keyword evidence="1" id="KW-1133">Transmembrane helix</keyword>
<name>A0AAJ2DA39_SERFO</name>
<evidence type="ECO:0000313" key="2">
    <source>
        <dbReference type="EMBL" id="MDQ9124840.1"/>
    </source>
</evidence>
<evidence type="ECO:0000256" key="1">
    <source>
        <dbReference type="SAM" id="Phobius"/>
    </source>
</evidence>
<feature type="transmembrane region" description="Helical" evidence="1">
    <location>
        <begin position="6"/>
        <end position="24"/>
    </location>
</feature>
<feature type="transmembrane region" description="Helical" evidence="1">
    <location>
        <begin position="54"/>
        <end position="70"/>
    </location>
</feature>
<proteinExistence type="predicted"/>
<keyword evidence="1" id="KW-0812">Transmembrane</keyword>
<feature type="transmembrane region" description="Helical" evidence="1">
    <location>
        <begin position="82"/>
        <end position="101"/>
    </location>
</feature>
<accession>A0AAJ2DA39</accession>
<dbReference type="EMBL" id="JAVIGA010000001">
    <property type="protein sequence ID" value="MDQ9124840.1"/>
    <property type="molecule type" value="Genomic_DNA"/>
</dbReference>